<evidence type="ECO:0000256" key="5">
    <source>
        <dbReference type="ARBA" id="ARBA00023128"/>
    </source>
</evidence>
<evidence type="ECO:0000256" key="1">
    <source>
        <dbReference type="ARBA" id="ARBA00004173"/>
    </source>
</evidence>
<comment type="subcellular location">
    <subcellularLocation>
        <location evidence="1">Mitochondrion</location>
    </subcellularLocation>
</comment>
<keyword evidence="3" id="KW-0809">Transit peptide</keyword>
<dbReference type="InterPro" id="IPR051991">
    <property type="entry name" value="Mitoribosomal_protein_bL32"/>
</dbReference>
<organism evidence="8 9">
    <name type="scientific">Arachis hypogaea</name>
    <name type="common">Peanut</name>
    <dbReference type="NCBI Taxonomy" id="3818"/>
    <lineage>
        <taxon>Eukaryota</taxon>
        <taxon>Viridiplantae</taxon>
        <taxon>Streptophyta</taxon>
        <taxon>Embryophyta</taxon>
        <taxon>Tracheophyta</taxon>
        <taxon>Spermatophyta</taxon>
        <taxon>Magnoliopsida</taxon>
        <taxon>eudicotyledons</taxon>
        <taxon>Gunneridae</taxon>
        <taxon>Pentapetalae</taxon>
        <taxon>rosids</taxon>
        <taxon>fabids</taxon>
        <taxon>Fabales</taxon>
        <taxon>Fabaceae</taxon>
        <taxon>Papilionoideae</taxon>
        <taxon>50 kb inversion clade</taxon>
        <taxon>dalbergioids sensu lato</taxon>
        <taxon>Dalbergieae</taxon>
        <taxon>Pterocarpus clade</taxon>
        <taxon>Arachis</taxon>
    </lineage>
</organism>
<keyword evidence="6" id="KW-0687">Ribonucleoprotein</keyword>
<comment type="similarity">
    <text evidence="2">Belongs to the bacterial ribosomal protein bL32 family.</text>
</comment>
<dbReference type="Proteomes" id="UP000289738">
    <property type="component" value="Chromosome A03"/>
</dbReference>
<dbReference type="SUPFAM" id="SSF57829">
    <property type="entry name" value="Zn-binding ribosomal proteins"/>
    <property type="match status" value="1"/>
</dbReference>
<protein>
    <recommendedName>
        <fullName evidence="7">Large ribosomal subunit protein bL32m</fullName>
    </recommendedName>
</protein>
<dbReference type="GO" id="GO:0006412">
    <property type="term" value="P:translation"/>
    <property type="evidence" value="ECO:0007669"/>
    <property type="project" value="InterPro"/>
</dbReference>
<keyword evidence="5" id="KW-0496">Mitochondrion</keyword>
<evidence type="ECO:0000256" key="6">
    <source>
        <dbReference type="ARBA" id="ARBA00023274"/>
    </source>
</evidence>
<gene>
    <name evidence="8" type="ORF">Ahy_A03g010560</name>
</gene>
<evidence type="ECO:0000256" key="3">
    <source>
        <dbReference type="ARBA" id="ARBA00022946"/>
    </source>
</evidence>
<keyword evidence="9" id="KW-1185">Reference proteome</keyword>
<proteinExistence type="inferred from homology"/>
<accession>A0A445DMR8</accession>
<evidence type="ECO:0000313" key="9">
    <source>
        <dbReference type="Proteomes" id="UP000289738"/>
    </source>
</evidence>
<sequence length="165" mass="18331">MAAARFAVLKITGGEMGSILGFRRWMQSVAQSPPLAGIIDNGVQSSQSVLPEFSSQSSYLGGSLELMAVPKKKISKHKRGIRNGPKALKPTPVIVLCNIVHSDAYQELWPCQASTLLLLWWRTEQGDRMIKLFVFKRQKLIDSYPAIGSVFTFKDQWSGGWTVGY</sequence>
<dbReference type="EMBL" id="SDMP01000003">
    <property type="protein sequence ID" value="RYR64452.1"/>
    <property type="molecule type" value="Genomic_DNA"/>
</dbReference>
<evidence type="ECO:0000313" key="8">
    <source>
        <dbReference type="EMBL" id="RYR64452.1"/>
    </source>
</evidence>
<dbReference type="GO" id="GO:0003735">
    <property type="term" value="F:structural constituent of ribosome"/>
    <property type="evidence" value="ECO:0007669"/>
    <property type="project" value="TreeGrafter"/>
</dbReference>
<dbReference type="InterPro" id="IPR011332">
    <property type="entry name" value="Ribosomal_zn-bd"/>
</dbReference>
<dbReference type="PANTHER" id="PTHR21026:SF2">
    <property type="entry name" value="LARGE RIBOSOMAL SUBUNIT PROTEIN BL32M"/>
    <property type="match status" value="1"/>
</dbReference>
<dbReference type="PANTHER" id="PTHR21026">
    <property type="entry name" value="39S RIBOSOMAL PROTEIN L32, MITOCHONDRIAL"/>
    <property type="match status" value="1"/>
</dbReference>
<dbReference type="AlphaFoldDB" id="A0A445DMR8"/>
<comment type="caution">
    <text evidence="8">The sequence shown here is derived from an EMBL/GenBank/DDBJ whole genome shotgun (WGS) entry which is preliminary data.</text>
</comment>
<name>A0A445DMR8_ARAHY</name>
<keyword evidence="4" id="KW-0689">Ribosomal protein</keyword>
<evidence type="ECO:0000256" key="2">
    <source>
        <dbReference type="ARBA" id="ARBA00008560"/>
    </source>
</evidence>
<dbReference type="GO" id="GO:0005762">
    <property type="term" value="C:mitochondrial large ribosomal subunit"/>
    <property type="evidence" value="ECO:0007669"/>
    <property type="project" value="TreeGrafter"/>
</dbReference>
<evidence type="ECO:0000256" key="4">
    <source>
        <dbReference type="ARBA" id="ARBA00022980"/>
    </source>
</evidence>
<evidence type="ECO:0000256" key="7">
    <source>
        <dbReference type="ARBA" id="ARBA00039935"/>
    </source>
</evidence>
<reference evidence="8 9" key="1">
    <citation type="submission" date="2019-01" db="EMBL/GenBank/DDBJ databases">
        <title>Sequencing of cultivated peanut Arachis hypogaea provides insights into genome evolution and oil improvement.</title>
        <authorList>
            <person name="Chen X."/>
        </authorList>
    </citation>
    <scope>NUCLEOTIDE SEQUENCE [LARGE SCALE GENOMIC DNA]</scope>
    <source>
        <strain evidence="9">cv. Fuhuasheng</strain>
        <tissue evidence="8">Leaves</tissue>
    </source>
</reference>